<evidence type="ECO:0000313" key="2">
    <source>
        <dbReference type="EMBL" id="CAH3189905.1"/>
    </source>
</evidence>
<proteinExistence type="predicted"/>
<dbReference type="EMBL" id="CALNXI010002677">
    <property type="protein sequence ID" value="CAH3189905.1"/>
    <property type="molecule type" value="Genomic_DNA"/>
</dbReference>
<keyword evidence="3" id="KW-1185">Reference proteome</keyword>
<feature type="compositionally biased region" description="Polar residues" evidence="1">
    <location>
        <begin position="66"/>
        <end position="79"/>
    </location>
</feature>
<protein>
    <submittedName>
        <fullName evidence="2">Uncharacterized protein</fullName>
    </submittedName>
</protein>
<comment type="caution">
    <text evidence="2">The sequence shown here is derived from an EMBL/GenBank/DDBJ whole genome shotgun (WGS) entry which is preliminary data.</text>
</comment>
<evidence type="ECO:0000256" key="1">
    <source>
        <dbReference type="SAM" id="MobiDB-lite"/>
    </source>
</evidence>
<organism evidence="2 3">
    <name type="scientific">Porites evermanni</name>
    <dbReference type="NCBI Taxonomy" id="104178"/>
    <lineage>
        <taxon>Eukaryota</taxon>
        <taxon>Metazoa</taxon>
        <taxon>Cnidaria</taxon>
        <taxon>Anthozoa</taxon>
        <taxon>Hexacorallia</taxon>
        <taxon>Scleractinia</taxon>
        <taxon>Fungiina</taxon>
        <taxon>Poritidae</taxon>
        <taxon>Porites</taxon>
    </lineage>
</organism>
<name>A0ABN8SF97_9CNID</name>
<evidence type="ECO:0000313" key="3">
    <source>
        <dbReference type="Proteomes" id="UP001159427"/>
    </source>
</evidence>
<dbReference type="Proteomes" id="UP001159427">
    <property type="component" value="Unassembled WGS sequence"/>
</dbReference>
<feature type="region of interest" description="Disordered" evidence="1">
    <location>
        <begin position="64"/>
        <end position="83"/>
    </location>
</feature>
<accession>A0ABN8SF97</accession>
<sequence>MVKVVKGIMEKAEESGSDPHLATLIYHVTPIRPGQLSPGEMLSQRKYRALLPIHQYLHPNLEISRDQQGGANSTDTSPTCDYDRTAKKLKIYNNFSVSGSS</sequence>
<gene>
    <name evidence="2" type="ORF">PEVE_00019861</name>
</gene>
<reference evidence="2 3" key="1">
    <citation type="submission" date="2022-05" db="EMBL/GenBank/DDBJ databases">
        <authorList>
            <consortium name="Genoscope - CEA"/>
            <person name="William W."/>
        </authorList>
    </citation>
    <scope>NUCLEOTIDE SEQUENCE [LARGE SCALE GENOMIC DNA]</scope>
</reference>